<dbReference type="GO" id="GO:0000156">
    <property type="term" value="F:phosphorelay response regulator activity"/>
    <property type="evidence" value="ECO:0007669"/>
    <property type="project" value="InterPro"/>
</dbReference>
<dbReference type="InterPro" id="IPR007492">
    <property type="entry name" value="LytTR_DNA-bd_dom"/>
</dbReference>
<dbReference type="GO" id="GO:0003677">
    <property type="term" value="F:DNA binding"/>
    <property type="evidence" value="ECO:0007669"/>
    <property type="project" value="UniProtKB-KW"/>
</dbReference>
<dbReference type="Pfam" id="PF00072">
    <property type="entry name" value="Response_reg"/>
    <property type="match status" value="1"/>
</dbReference>
<dbReference type="PANTHER" id="PTHR37299">
    <property type="entry name" value="TRANSCRIPTIONAL REGULATOR-RELATED"/>
    <property type="match status" value="1"/>
</dbReference>
<comment type="caution">
    <text evidence="4">The sequence shown here is derived from an EMBL/GenBank/DDBJ whole genome shotgun (WGS) entry which is preliminary data.</text>
</comment>
<feature type="domain" description="Response regulatory" evidence="2">
    <location>
        <begin position="4"/>
        <end position="118"/>
    </location>
</feature>
<dbReference type="PROSITE" id="PS50110">
    <property type="entry name" value="RESPONSE_REGULATORY"/>
    <property type="match status" value="1"/>
</dbReference>
<dbReference type="Gene3D" id="3.40.50.2300">
    <property type="match status" value="1"/>
</dbReference>
<dbReference type="Proteomes" id="UP000265926">
    <property type="component" value="Unassembled WGS sequence"/>
</dbReference>
<dbReference type="Gene3D" id="2.40.50.1020">
    <property type="entry name" value="LytTr DNA-binding domain"/>
    <property type="match status" value="1"/>
</dbReference>
<dbReference type="SUPFAM" id="SSF52172">
    <property type="entry name" value="CheY-like"/>
    <property type="match status" value="1"/>
</dbReference>
<dbReference type="PANTHER" id="PTHR37299:SF1">
    <property type="entry name" value="STAGE 0 SPORULATION PROTEIN A HOMOLOG"/>
    <property type="match status" value="1"/>
</dbReference>
<gene>
    <name evidence="4" type="ORF">D1614_16830</name>
</gene>
<protein>
    <submittedName>
        <fullName evidence="4">DNA-binding response regulator</fullName>
    </submittedName>
</protein>
<dbReference type="InterPro" id="IPR046947">
    <property type="entry name" value="LytR-like"/>
</dbReference>
<organism evidence="4 5">
    <name type="scientific">Maribellus luteus</name>
    <dbReference type="NCBI Taxonomy" id="2305463"/>
    <lineage>
        <taxon>Bacteria</taxon>
        <taxon>Pseudomonadati</taxon>
        <taxon>Bacteroidota</taxon>
        <taxon>Bacteroidia</taxon>
        <taxon>Marinilabiliales</taxon>
        <taxon>Prolixibacteraceae</taxon>
        <taxon>Maribellus</taxon>
    </lineage>
</organism>
<dbReference type="InterPro" id="IPR001789">
    <property type="entry name" value="Sig_transdc_resp-reg_receiver"/>
</dbReference>
<proteinExistence type="predicted"/>
<evidence type="ECO:0000313" key="5">
    <source>
        <dbReference type="Proteomes" id="UP000265926"/>
    </source>
</evidence>
<accession>A0A399SXQ0</accession>
<name>A0A399SXQ0_9BACT</name>
<keyword evidence="5" id="KW-1185">Reference proteome</keyword>
<dbReference type="Pfam" id="PF04397">
    <property type="entry name" value="LytTR"/>
    <property type="match status" value="1"/>
</dbReference>
<evidence type="ECO:0000259" key="2">
    <source>
        <dbReference type="PROSITE" id="PS50110"/>
    </source>
</evidence>
<sequence length="238" mass="27415">MKLRTCIVDDEKHATETLSYDLRERFDEQVEILFTSNNPVEGLKKIRAEKPDLVFLDIEMPGLSGIDILELLEDLNADVIITTAHEEFAIQTVGTKAIAYLLKPVLPDELEKVVHLAIRNRQKTQDPNRNDKIAVPVFDGIEFINYNSIIYIKSDGNYSEIYCTENRKIIASKTLKHFEEMLPDSVFIRIHKSYLANPGFITKYFKRDGGEVLMSNNQVLPIARNRREQVIKLIQNNH</sequence>
<dbReference type="SMART" id="SM00448">
    <property type="entry name" value="REC"/>
    <property type="match status" value="1"/>
</dbReference>
<keyword evidence="1" id="KW-0597">Phosphoprotein</keyword>
<dbReference type="EMBL" id="QWGR01000011">
    <property type="protein sequence ID" value="RIJ46827.1"/>
    <property type="molecule type" value="Genomic_DNA"/>
</dbReference>
<feature type="domain" description="HTH LytTR-type" evidence="3">
    <location>
        <begin position="133"/>
        <end position="236"/>
    </location>
</feature>
<evidence type="ECO:0000256" key="1">
    <source>
        <dbReference type="PROSITE-ProRule" id="PRU00169"/>
    </source>
</evidence>
<dbReference type="SMART" id="SM00850">
    <property type="entry name" value="LytTR"/>
    <property type="match status" value="1"/>
</dbReference>
<keyword evidence="4" id="KW-0238">DNA-binding</keyword>
<dbReference type="PROSITE" id="PS50930">
    <property type="entry name" value="HTH_LYTTR"/>
    <property type="match status" value="1"/>
</dbReference>
<dbReference type="InterPro" id="IPR011006">
    <property type="entry name" value="CheY-like_superfamily"/>
</dbReference>
<reference evidence="4 5" key="1">
    <citation type="submission" date="2018-08" db="EMBL/GenBank/DDBJ databases">
        <title>Pallidiluteibacterium maritimus gen. nov., sp. nov., isolated from coastal sediment.</title>
        <authorList>
            <person name="Zhou L.Y."/>
        </authorList>
    </citation>
    <scope>NUCLEOTIDE SEQUENCE [LARGE SCALE GENOMIC DNA]</scope>
    <source>
        <strain evidence="4 5">XSD2</strain>
    </source>
</reference>
<dbReference type="OrthoDB" id="1490554at2"/>
<evidence type="ECO:0000313" key="4">
    <source>
        <dbReference type="EMBL" id="RIJ46827.1"/>
    </source>
</evidence>
<dbReference type="AlphaFoldDB" id="A0A399SXQ0"/>
<dbReference type="RefSeq" id="WP_119439143.1">
    <property type="nucleotide sequence ID" value="NZ_QWGR01000011.1"/>
</dbReference>
<evidence type="ECO:0000259" key="3">
    <source>
        <dbReference type="PROSITE" id="PS50930"/>
    </source>
</evidence>
<feature type="modified residue" description="4-aspartylphosphate" evidence="1">
    <location>
        <position position="57"/>
    </location>
</feature>